<evidence type="ECO:0000313" key="2">
    <source>
        <dbReference type="Proteomes" id="UP001060085"/>
    </source>
</evidence>
<organism evidence="1 2">
    <name type="scientific">Catharanthus roseus</name>
    <name type="common">Madagascar periwinkle</name>
    <name type="synonym">Vinca rosea</name>
    <dbReference type="NCBI Taxonomy" id="4058"/>
    <lineage>
        <taxon>Eukaryota</taxon>
        <taxon>Viridiplantae</taxon>
        <taxon>Streptophyta</taxon>
        <taxon>Embryophyta</taxon>
        <taxon>Tracheophyta</taxon>
        <taxon>Spermatophyta</taxon>
        <taxon>Magnoliopsida</taxon>
        <taxon>eudicotyledons</taxon>
        <taxon>Gunneridae</taxon>
        <taxon>Pentapetalae</taxon>
        <taxon>asterids</taxon>
        <taxon>lamiids</taxon>
        <taxon>Gentianales</taxon>
        <taxon>Apocynaceae</taxon>
        <taxon>Rauvolfioideae</taxon>
        <taxon>Vinceae</taxon>
        <taxon>Catharanthinae</taxon>
        <taxon>Catharanthus</taxon>
    </lineage>
</organism>
<name>A0ACB9ZTE6_CATRO</name>
<protein>
    <submittedName>
        <fullName evidence="1">Uncharacterized protein</fullName>
    </submittedName>
</protein>
<sequence length="4093" mass="458028">MFEAHVLHLLRKYLGEYVHGLSAEALRISVWQGDVVLKDLKLKAEALNSLQLPLRVKAGFVGTITLKVPWKSLGKEPVIVLIDRVFVLAHPATDGRSLKEEDREKLFQAKLQQIEEAESATIEALSRSKSGRPSPGSSWLGSLISTIIGNLKISISNVHIRYEDDTSNPGHPFSCGVTLAKLAAVTMDELGNETFDTSGALDKLRKSVQLERLAMYHDSNSDPWKLDKRWEDLSPREWIEIFEDGINERAYVDTQVGSAWARDRTYIVSPINGVLKYHRLGNQERNDPNVPFEKASLIVTDVSLAMSEAQYHDWIRLMEVISRYKTYVEISHLRPVVPVSDAPNLWWRYAAQAGLQQKKMCYRISWDKIKYLCRLRRRYVQLYANSLKQLSNTSNEEIREIEKDLDPKVILLWRLLAHARVESVKSKEAAERDMLRKKSWFSFKWRSGPEDASTADSSEGSQLEEERLTKEEWQAINKLLSYQSDEDLVPYSGKEMQNMIRYLVDVSISKAAARIINIDQTEIACGRFENLHVSTKFRNRSTDCDVTLKFYGLSAPEGSLAQSVCSEQKLNALAASFIYLPTGENLDWKLSATISPCHVTVFMESYERYLDFVKRSNAVSPSVALETATVLQHKIEKVTRRAQEQFQMVLEEQSRFALDIDLDAPIVRVPIRTCASSKCDSHLVLDLGHFTLHTKDNHHSHDQGHSLYSRFLISGRDIAAFFTDCGFDSQSCTLACQSPTSSSLEGVDNYSSLVDRCGMAIIVDQIKVPHPSHPSTRISIQVPCLGIHFSPTRYYRLMELLNTFYGTMPTSEPATESLLADFAPWNPPDLATEARVLVWKGIGYSVAAWQPCFIVLSGLNLYVLDSETSHAYQRCSSMAGKQVFEVPPTNVGGSPCCIAVCVRGMDAQKALEAFSSLIIEFRDQEEKATWLRGLVQATYRASAPPSVNILGELNDDASQLSEPLATHIKSVDLVVNGTLVETRMSLYGKSRDELLEQLEETIILQVLAGGGKVHVSRCEGDLTVKMKLHSLKIKDELQGSLSSGPRYLACSFLSDQRSVSHLNVEPGLKELQFMEEDDIFKDALSDFLSLPDSSETIIQEKDQTMGKVVASDVFYEAEGSDDSNFVSLIFLTRNPASPDYEGIDAQMSIRMSKLEFYCNRPTLVALINFGFDLSSSSTPSDARVTKVSDVEAAMNKDKTEEHGKKLVKGFLGHGKGRVVFYLNMNVDSVAIFLNNEDGSQLAMFAEESFVLNIKVHPSSISIEGTLGNLRLRDLSLGPDNCWGWLCDIRNQGTESLVQFTFSSYNTEDDDYDGYDYSLHGRLSAVRIVFLYRFVQEITAYFMDLATPHTEEAIKLVDKVGGIEWLIQKYEIDGATAVKLDLSLDTPIIIIPRNSMSKDFMQLDLGHLRVKNAFSWHGCPEKDPSAVHLDVLDAEIVGINLAVGINGSIGEPMIREGRDIHVYVRRSLRDVFRKVPTFVLEVKVGLLHSTMSNKEYDVIINCFYMNLNEQPRLPPSFRGHKSASKDTIRLLADRVNMNGQVLLSRTVSIIAVQVDYALLELHHGVLEESPLAHIALEALWVSYRMTSLSEADLYITFPKLSILDNRPGTKPEMRLMLGSCTDLTKQIPHEPTVDIPTSTMFVMDCRWRSSSQSFVLRAQQPRILFVPDFLLAVCEFFVPALGTITGREEMLDPKNDPIGKKRSIILLSPVYKQMEDIVNLSPNRQLVVDSAGIDEYIYDGCGRTIILSDDNEDEEIHSSETQPIIIIGRGKRLRFVNVKIENGSLLKKCSYLSNESSYTVFPEDGVKIVFLENNSSSTEHPEHMEDLSYASESVQSESYGMQSFSFETQVVSPEFIFYDSSKSSLDDSMHGEKLLRAKMDFSFMYASKESDRWIRGLMKDLTLEAGSGLIVLDPVDISGGYTSFKDKINISFLSTDICVHLSLSVLSLLLNLQTQATTALQFGNADPLCPCTNFERIWVSPKGNHHHLTFWRPRAPSNYVIFGDCVTSRPNPPSQTVVAVNNTYGRVRKPLGFKLIGSFSGFQVLEGHSNLDSDCSLWLPIAPPGYLALGCVAHVGSQPPANHIVHCIRSDLLTSTTYSECLFTVGPTDSYASGFSIWHLDNVFGSFYAHPSNGFPPHDHCFDLNHLLRWNSIHFSSSFKQSTSDVTDKNDHSREMISSQNSTSSGWDVLRSMSKATTSYVSTPHFKRIWWDRGSDLRQPVSIWRPIARPGYAILGDCITEGLEPPPLGIIFKADSIEVSAKPAQFTKVAHIVMKGLDEAFFWYPIAPPGYASLGCIVTQNDEPPNLDLCCCPRMDLVSQSNILEMPITKCVSSKASQCWSIWKIENQACTFLARSDLKRPSNRLAYTIGDSVKPKTRENISAELKIRYLSLTVLDSLCGMMTPLFDATITNIKLATHGQPDAMNAVLISSIAASTFNTQLEAWEPLVEPFEGIFKYETYDTNVHSPSRLGKRISIAATSTLNINLSAANLDTLIQTITSWSKQRELEEKAVKLVEDASNLDGHGDDTTLSALDEDDLQTVIIENKLGCDVFIKRVEQNFDRVELLRHDECASLWLPPPRYSDRLNIADESREPRRYIAVRIVEAKDLPILDDGNSHNLFCALRLVVENQETNQQKLFPQSARTKCVKPSILQTNGTDEGIAKWNELFIFEVPRRGLAKLEMEVTNLAAKAGKGEVVGASSFSVGHGASALKKVASVRMLNHTSDTQNVVSYPLKKKGQNSDDMHSHGCLFVSTSYFEREILPNIQNDRERNDIDRDIGFWVGLSQEGAWQGFRSFLPLSTITKTFKEEYMATEVVIKNGMKHAILRGLATIINDSDVKLDISIFQNSLLQSHDHDRNVTDVFSSNDPGSSTILPWRSMSKNSNHCLQVRPCIDYNHTPYGWGYPVAVGSVNVWGKDQQSADQGTLSRQYSSKTENKKSAYSLRLDRLEKKDMLFCSLGTAGNHFWTSIETDASVLQTELNTPVYDWKISISSPLKMENRLPCPAEFTIWERAKDGRSIERQRGVISSRGTAHIYYADIRNPVYLTLYVHGGWVLEKDAVLILDLGSNNHASSFWMVNRQRKRRLRVSIERDMGGTTASSKTIRFFVPYWISNDSCLSLAYRVVEIEPLENTDLDSQLLSKAVKSAKSALRTTPSFMGRQISSRKNIQVLEEIEDVSPIPSMLSPQDYVGRGGVMLFSSRNDTYLSPRVGIAVALGNSESFSAGISLLELEKKQRVDIKAFGPDGNYCKLSALLNMTSDRTKVVHFQPHTLYINRVGCGICLQQCDTQSMEWIQPTDPPKHFGWHSEKVELLKVRLEGYEWSAPFSIGTEGVMSVYLRSNTGMDQIHLKIEVRSGTKSCRYEVIFRPSSFSSPYRIENRSLFLPIRFRQVDGPTESWRSLLPNAAAAFSWEDLGRQRLLEILVDGTNSTISQKYNIDEIFDHEPIHVSGGNTTALRVTVLKEEKVNVVKISDWMPENETSSALGRSISSSVLNISGNTLRTQQSNKNSECEFHVVVEVSEFGLSIIDHTPEEILYLTMQNLMLSYSTGLGSGISRLKVRMRGIQVDNQLPLTPMPVLFRPQRIGEDIDYILKFSLTQQSNGLLDLHVYPHIGFQGPENSAFLINIHEPIIWRIKEMIQQPNLSRLFIAETTSVSIDPIIQIGVLNISEFRFKVSMAMSPSQRPVGVLGFWSSLMTALGNTENMPVRINPRFLENVCMRQSVLVANSISNVKKDLLSQPFQLLSGVDILGNASSALGHMSKGVAALSMDKKFIQSRQRQESKGVEDFGDVIREGGGALAKGLFRGVTGILTKPLEGAKASGVEGFVQGVGKGLIGAAAQPVSGVLDLLSKTTEGANAVRMKIASVIASEDQLLRRRLPRVINGDNLLRPFDEYKAQGQVILQLAECGSFLGQVDLFKVRGKFALTDAYEDHFLLPKGRILVITHRRVILLQQPFNIIAQKKFNPARDPCSVTWDVLWDDLATMELTHGKKDHSSDPPSRLVLYLGSRFQDARDQVRIIKCNRNSNQAMHIYSSIEQTRTIYGPDDSKGLLKRKVTKPYSPAADGAMEAIQKDGGMSSPQPMPASVALKSTFGNEN</sequence>
<reference evidence="2" key="1">
    <citation type="journal article" date="2023" name="Nat. Plants">
        <title>Single-cell RNA sequencing provides a high-resolution roadmap for understanding the multicellular compartmentation of specialized metabolism.</title>
        <authorList>
            <person name="Sun S."/>
            <person name="Shen X."/>
            <person name="Li Y."/>
            <person name="Li Y."/>
            <person name="Wang S."/>
            <person name="Li R."/>
            <person name="Zhang H."/>
            <person name="Shen G."/>
            <person name="Guo B."/>
            <person name="Wei J."/>
            <person name="Xu J."/>
            <person name="St-Pierre B."/>
            <person name="Chen S."/>
            <person name="Sun C."/>
        </authorList>
    </citation>
    <scope>NUCLEOTIDE SEQUENCE [LARGE SCALE GENOMIC DNA]</scope>
</reference>
<evidence type="ECO:0000313" key="1">
    <source>
        <dbReference type="EMBL" id="KAI5651006.1"/>
    </source>
</evidence>
<keyword evidence="2" id="KW-1185">Reference proteome</keyword>
<proteinExistence type="predicted"/>
<accession>A0ACB9ZTE6</accession>
<dbReference type="EMBL" id="CM044708">
    <property type="protein sequence ID" value="KAI5651006.1"/>
    <property type="molecule type" value="Genomic_DNA"/>
</dbReference>
<gene>
    <name evidence="1" type="ORF">M9H77_37011</name>
</gene>
<dbReference type="Proteomes" id="UP001060085">
    <property type="component" value="Linkage Group LG08"/>
</dbReference>
<comment type="caution">
    <text evidence="1">The sequence shown here is derived from an EMBL/GenBank/DDBJ whole genome shotgun (WGS) entry which is preliminary data.</text>
</comment>